<sequence>MTEHIPDILSGRKINWCPSGEGFPAFCPQPIDPDNYDVCCVMYRDGMDYPTCCRSKYLPGVIIGCIVGFFFFLTVFIFLSCWCCYLCPLFHLRIKNKRTREQYLEGKKSRNINTNIEE</sequence>
<evidence type="ECO:0000313" key="5">
    <source>
        <dbReference type="WormBase" id="SRAE_1000248600"/>
    </source>
</evidence>
<name>A0A090L371_STRRB</name>
<evidence type="ECO:0000313" key="4">
    <source>
        <dbReference type="WBParaSite" id="SRAE_1000248600.1"/>
    </source>
</evidence>
<keyword evidence="3" id="KW-1185">Reference proteome</keyword>
<dbReference type="GeneID" id="36376596"/>
<keyword evidence="1" id="KW-1133">Transmembrane helix</keyword>
<dbReference type="OrthoDB" id="5817941at2759"/>
<evidence type="ECO:0000313" key="2">
    <source>
        <dbReference type="EMBL" id="CEF64231.1"/>
    </source>
</evidence>
<evidence type="ECO:0000313" key="3">
    <source>
        <dbReference type="Proteomes" id="UP000035682"/>
    </source>
</evidence>
<feature type="transmembrane region" description="Helical" evidence="1">
    <location>
        <begin position="57"/>
        <end position="90"/>
    </location>
</feature>
<dbReference type="EMBL" id="LN609528">
    <property type="protein sequence ID" value="CEF64231.1"/>
    <property type="molecule type" value="Genomic_DNA"/>
</dbReference>
<protein>
    <submittedName>
        <fullName evidence="2 4">Uncharacterized protein</fullName>
    </submittedName>
</protein>
<accession>A0A090L371</accession>
<dbReference type="RefSeq" id="XP_024503432.1">
    <property type="nucleotide sequence ID" value="XM_024649567.1"/>
</dbReference>
<keyword evidence="1" id="KW-0472">Membrane</keyword>
<dbReference type="AlphaFoldDB" id="A0A090L371"/>
<dbReference type="CTD" id="36376596"/>
<gene>
    <name evidence="2 4 5" type="ORF">SRAE_1000248600</name>
</gene>
<organism evidence="2">
    <name type="scientific">Strongyloides ratti</name>
    <name type="common">Parasitic roundworm</name>
    <dbReference type="NCBI Taxonomy" id="34506"/>
    <lineage>
        <taxon>Eukaryota</taxon>
        <taxon>Metazoa</taxon>
        <taxon>Ecdysozoa</taxon>
        <taxon>Nematoda</taxon>
        <taxon>Chromadorea</taxon>
        <taxon>Rhabditida</taxon>
        <taxon>Tylenchina</taxon>
        <taxon>Panagrolaimomorpha</taxon>
        <taxon>Strongyloidoidea</taxon>
        <taxon>Strongyloididae</taxon>
        <taxon>Strongyloides</taxon>
    </lineage>
</organism>
<dbReference type="OMA" id="YKPSCCM"/>
<dbReference type="WormBase" id="SRAE_1000248600">
    <property type="protein sequence ID" value="SRP02239"/>
    <property type="gene ID" value="WBGene00259101"/>
</dbReference>
<dbReference type="WBParaSite" id="SRAE_1000248600.1">
    <property type="protein sequence ID" value="SRAE_1000248600.1"/>
    <property type="gene ID" value="WBGene00259101"/>
</dbReference>
<keyword evidence="1" id="KW-0812">Transmembrane</keyword>
<dbReference type="Proteomes" id="UP000035682">
    <property type="component" value="Unplaced"/>
</dbReference>
<evidence type="ECO:0000256" key="1">
    <source>
        <dbReference type="SAM" id="Phobius"/>
    </source>
</evidence>
<reference evidence="2 3" key="1">
    <citation type="submission" date="2014-09" db="EMBL/GenBank/DDBJ databases">
        <authorList>
            <person name="Martin A.A."/>
        </authorList>
    </citation>
    <scope>NUCLEOTIDE SEQUENCE</scope>
    <source>
        <strain evidence="3">ED321</strain>
        <strain evidence="2">ED321 Heterogonic</strain>
    </source>
</reference>
<proteinExistence type="predicted"/>
<reference evidence="4" key="2">
    <citation type="submission" date="2020-12" db="UniProtKB">
        <authorList>
            <consortium name="WormBaseParasite"/>
        </authorList>
    </citation>
    <scope>IDENTIFICATION</scope>
</reference>